<accession>A0AA39SBU6</accession>
<reference evidence="2" key="2">
    <citation type="submission" date="2023-06" db="EMBL/GenBank/DDBJ databases">
        <authorList>
            <person name="Swenson N.G."/>
            <person name="Wegrzyn J.L."/>
            <person name="Mcevoy S.L."/>
        </authorList>
    </citation>
    <scope>NUCLEOTIDE SEQUENCE</scope>
    <source>
        <strain evidence="2">NS2018</strain>
        <tissue evidence="2">Leaf</tissue>
    </source>
</reference>
<evidence type="ECO:0000313" key="2">
    <source>
        <dbReference type="EMBL" id="KAK0594796.1"/>
    </source>
</evidence>
<organism evidence="2 3">
    <name type="scientific">Acer saccharum</name>
    <name type="common">Sugar maple</name>
    <dbReference type="NCBI Taxonomy" id="4024"/>
    <lineage>
        <taxon>Eukaryota</taxon>
        <taxon>Viridiplantae</taxon>
        <taxon>Streptophyta</taxon>
        <taxon>Embryophyta</taxon>
        <taxon>Tracheophyta</taxon>
        <taxon>Spermatophyta</taxon>
        <taxon>Magnoliopsida</taxon>
        <taxon>eudicotyledons</taxon>
        <taxon>Gunneridae</taxon>
        <taxon>Pentapetalae</taxon>
        <taxon>rosids</taxon>
        <taxon>malvids</taxon>
        <taxon>Sapindales</taxon>
        <taxon>Sapindaceae</taxon>
        <taxon>Hippocastanoideae</taxon>
        <taxon>Acereae</taxon>
        <taxon>Acer</taxon>
    </lineage>
</organism>
<dbReference type="AlphaFoldDB" id="A0AA39SBU6"/>
<evidence type="ECO:0000256" key="1">
    <source>
        <dbReference type="SAM" id="MobiDB-lite"/>
    </source>
</evidence>
<feature type="region of interest" description="Disordered" evidence="1">
    <location>
        <begin position="53"/>
        <end position="116"/>
    </location>
</feature>
<reference evidence="2" key="1">
    <citation type="journal article" date="2022" name="Plant J.">
        <title>Strategies of tolerance reflected in two North American maple genomes.</title>
        <authorList>
            <person name="McEvoy S.L."/>
            <person name="Sezen U.U."/>
            <person name="Trouern-Trend A."/>
            <person name="McMahon S.M."/>
            <person name="Schaberg P.G."/>
            <person name="Yang J."/>
            <person name="Wegrzyn J.L."/>
            <person name="Swenson N.G."/>
        </authorList>
    </citation>
    <scope>NUCLEOTIDE SEQUENCE</scope>
    <source>
        <strain evidence="2">NS2018</strain>
    </source>
</reference>
<dbReference type="EMBL" id="JAUESC010000004">
    <property type="protein sequence ID" value="KAK0594796.1"/>
    <property type="molecule type" value="Genomic_DNA"/>
</dbReference>
<keyword evidence="3" id="KW-1185">Reference proteome</keyword>
<gene>
    <name evidence="2" type="ORF">LWI29_000632</name>
</gene>
<sequence length="116" mass="13310">MNKLLMVENDHLQKQVSHLVYENGYMRTQLQSASATTIDNNYGLSSEATLKSGHCEEEDHDAVKRRAVSARRRRWPRDGNHHLEDHHQRWRRGRDEDAGGQETGTTPIPAAKQNPI</sequence>
<name>A0AA39SBU6_ACESA</name>
<proteinExistence type="predicted"/>
<protein>
    <submittedName>
        <fullName evidence="2">Uncharacterized protein</fullName>
    </submittedName>
</protein>
<feature type="compositionally biased region" description="Basic and acidic residues" evidence="1">
    <location>
        <begin position="76"/>
        <end position="97"/>
    </location>
</feature>
<feature type="compositionally biased region" description="Basic residues" evidence="1">
    <location>
        <begin position="65"/>
        <end position="75"/>
    </location>
</feature>
<feature type="compositionally biased region" description="Basic and acidic residues" evidence="1">
    <location>
        <begin position="53"/>
        <end position="64"/>
    </location>
</feature>
<dbReference type="Proteomes" id="UP001168877">
    <property type="component" value="Unassembled WGS sequence"/>
</dbReference>
<comment type="caution">
    <text evidence="2">The sequence shown here is derived from an EMBL/GenBank/DDBJ whole genome shotgun (WGS) entry which is preliminary data.</text>
</comment>
<evidence type="ECO:0000313" key="3">
    <source>
        <dbReference type="Proteomes" id="UP001168877"/>
    </source>
</evidence>